<dbReference type="AlphaFoldDB" id="A0A061EWA6"/>
<name>A0A061EWA6_THECC</name>
<dbReference type="EMBL" id="CM001883">
    <property type="protein sequence ID" value="EOY09096.1"/>
    <property type="molecule type" value="Genomic_DNA"/>
</dbReference>
<evidence type="ECO:0000313" key="1">
    <source>
        <dbReference type="EMBL" id="EOY09096.1"/>
    </source>
</evidence>
<reference evidence="1 2" key="1">
    <citation type="journal article" date="2013" name="Genome Biol.">
        <title>The genome sequence of the most widely cultivated cacao type and its use to identify candidate genes regulating pod color.</title>
        <authorList>
            <person name="Motamayor J.C."/>
            <person name="Mockaitis K."/>
            <person name="Schmutz J."/>
            <person name="Haiminen N."/>
            <person name="Iii D.L."/>
            <person name="Cornejo O."/>
            <person name="Findley S.D."/>
            <person name="Zheng P."/>
            <person name="Utro F."/>
            <person name="Royaert S."/>
            <person name="Saski C."/>
            <person name="Jenkins J."/>
            <person name="Podicheti R."/>
            <person name="Zhao M."/>
            <person name="Scheffler B.E."/>
            <person name="Stack J.C."/>
            <person name="Feltus F.A."/>
            <person name="Mustiga G.M."/>
            <person name="Amores F."/>
            <person name="Phillips W."/>
            <person name="Marelli J.P."/>
            <person name="May G.D."/>
            <person name="Shapiro H."/>
            <person name="Ma J."/>
            <person name="Bustamante C.D."/>
            <person name="Schnell R.J."/>
            <person name="Main D."/>
            <person name="Gilbert D."/>
            <person name="Parida L."/>
            <person name="Kuhn D.N."/>
        </authorList>
    </citation>
    <scope>NUCLEOTIDE SEQUENCE [LARGE SCALE GENOMIC DNA]</scope>
    <source>
        <strain evidence="2">cv. Matina 1-6</strain>
    </source>
</reference>
<sequence length="86" mass="9679">MEGDNNIDVDCKKHRLVFPTISNYGKCRSGAPATKSSHKERQIEASLHQPHYTDHISDVSPPLLSLDEELAKDDDEAKDDDDDEDE</sequence>
<protein>
    <submittedName>
        <fullName evidence="1">Uncharacterized protein</fullName>
    </submittedName>
</protein>
<dbReference type="InParanoid" id="A0A061EWA6"/>
<proteinExistence type="predicted"/>
<evidence type="ECO:0000313" key="2">
    <source>
        <dbReference type="Proteomes" id="UP000026915"/>
    </source>
</evidence>
<dbReference type="Proteomes" id="UP000026915">
    <property type="component" value="Chromosome 5"/>
</dbReference>
<dbReference type="HOGENOM" id="CLU_2502471_0_0_1"/>
<gene>
    <name evidence="1" type="ORF">TCM_024482</name>
</gene>
<organism evidence="1 2">
    <name type="scientific">Theobroma cacao</name>
    <name type="common">Cacao</name>
    <name type="synonym">Cocoa</name>
    <dbReference type="NCBI Taxonomy" id="3641"/>
    <lineage>
        <taxon>Eukaryota</taxon>
        <taxon>Viridiplantae</taxon>
        <taxon>Streptophyta</taxon>
        <taxon>Embryophyta</taxon>
        <taxon>Tracheophyta</taxon>
        <taxon>Spermatophyta</taxon>
        <taxon>Magnoliopsida</taxon>
        <taxon>eudicotyledons</taxon>
        <taxon>Gunneridae</taxon>
        <taxon>Pentapetalae</taxon>
        <taxon>rosids</taxon>
        <taxon>malvids</taxon>
        <taxon>Malvales</taxon>
        <taxon>Malvaceae</taxon>
        <taxon>Byttnerioideae</taxon>
        <taxon>Theobroma</taxon>
    </lineage>
</organism>
<keyword evidence="2" id="KW-1185">Reference proteome</keyword>
<accession>A0A061EWA6</accession>
<dbReference type="Gramene" id="EOY09096">
    <property type="protein sequence ID" value="EOY09096"/>
    <property type="gene ID" value="TCM_024482"/>
</dbReference>